<organism evidence="2 3">
    <name type="scientific">Chitinimonas lacunae</name>
    <dbReference type="NCBI Taxonomy" id="1963018"/>
    <lineage>
        <taxon>Bacteria</taxon>
        <taxon>Pseudomonadati</taxon>
        <taxon>Pseudomonadota</taxon>
        <taxon>Betaproteobacteria</taxon>
        <taxon>Neisseriales</taxon>
        <taxon>Chitinibacteraceae</taxon>
        <taxon>Chitinimonas</taxon>
    </lineage>
</organism>
<sequence>MEHDYAGQGPIDTKWCYHLTSREAALQIRQGGLSSAYERSNKTSAKADPRGAFAQDRLLKEADKAQGKLIALLVDMCMRLEAQARMSDRAKVIDEVSKLVKEVDVHYEPWHYAISGDSRLDYDKTIELEKSRMNSYWQALTQGLPLPEPTAPQGAGWASGASRHYRMHRKIKALAAELLGRQHESFPVRFGREAAQYHYDIEEKVTAHYVYFFSEDQHTQQCYEDYRKKLNTAALVMLRVREADLGTQDTGKDKSTDKGVEQDMAEFRGKKTDKTVPAELLQYLLDHSRFIDPHYRSHPANWRPLSELS</sequence>
<evidence type="ECO:0000256" key="1">
    <source>
        <dbReference type="SAM" id="MobiDB-lite"/>
    </source>
</evidence>
<evidence type="ECO:0000313" key="3">
    <source>
        <dbReference type="Proteomes" id="UP001595791"/>
    </source>
</evidence>
<proteinExistence type="predicted"/>
<dbReference type="RefSeq" id="WP_378161055.1">
    <property type="nucleotide sequence ID" value="NZ_JBHSBU010000001.1"/>
</dbReference>
<accession>A0ABV8ML73</accession>
<dbReference type="Proteomes" id="UP001595791">
    <property type="component" value="Unassembled WGS sequence"/>
</dbReference>
<feature type="region of interest" description="Disordered" evidence="1">
    <location>
        <begin position="246"/>
        <end position="271"/>
    </location>
</feature>
<keyword evidence="3" id="KW-1185">Reference proteome</keyword>
<evidence type="ECO:0000313" key="2">
    <source>
        <dbReference type="EMBL" id="MFC4158412.1"/>
    </source>
</evidence>
<reference evidence="3" key="1">
    <citation type="journal article" date="2019" name="Int. J. Syst. Evol. Microbiol.">
        <title>The Global Catalogue of Microorganisms (GCM) 10K type strain sequencing project: providing services to taxonomists for standard genome sequencing and annotation.</title>
        <authorList>
            <consortium name="The Broad Institute Genomics Platform"/>
            <consortium name="The Broad Institute Genome Sequencing Center for Infectious Disease"/>
            <person name="Wu L."/>
            <person name="Ma J."/>
        </authorList>
    </citation>
    <scope>NUCLEOTIDE SEQUENCE [LARGE SCALE GENOMIC DNA]</scope>
    <source>
        <strain evidence="3">LMG 29894</strain>
    </source>
</reference>
<protein>
    <submittedName>
        <fullName evidence="2">Uncharacterized protein</fullName>
    </submittedName>
</protein>
<gene>
    <name evidence="2" type="ORF">ACFOW7_03460</name>
</gene>
<dbReference type="EMBL" id="JBHSBU010000001">
    <property type="protein sequence ID" value="MFC4158412.1"/>
    <property type="molecule type" value="Genomic_DNA"/>
</dbReference>
<name>A0ABV8ML73_9NEIS</name>
<comment type="caution">
    <text evidence="2">The sequence shown here is derived from an EMBL/GenBank/DDBJ whole genome shotgun (WGS) entry which is preliminary data.</text>
</comment>